<dbReference type="InterPro" id="IPR003959">
    <property type="entry name" value="ATPase_AAA_core"/>
</dbReference>
<dbReference type="Pfam" id="PF00004">
    <property type="entry name" value="AAA"/>
    <property type="match status" value="1"/>
</dbReference>
<protein>
    <recommendedName>
        <fullName evidence="1">ATPase AAA-type core domain-containing protein</fullName>
    </recommendedName>
</protein>
<dbReference type="AlphaFoldDB" id="A0A6C0C8L8"/>
<reference evidence="2" key="1">
    <citation type="journal article" date="2020" name="Nature">
        <title>Giant virus diversity and host interactions through global metagenomics.</title>
        <authorList>
            <person name="Schulz F."/>
            <person name="Roux S."/>
            <person name="Paez-Espino D."/>
            <person name="Jungbluth S."/>
            <person name="Walsh D.A."/>
            <person name="Denef V.J."/>
            <person name="McMahon K.D."/>
            <person name="Konstantinidis K.T."/>
            <person name="Eloe-Fadrosh E.A."/>
            <person name="Kyrpides N.C."/>
            <person name="Woyke T."/>
        </authorList>
    </citation>
    <scope>NUCLEOTIDE SEQUENCE</scope>
    <source>
        <strain evidence="2">GVMAG-M-3300020192-26</strain>
    </source>
</reference>
<dbReference type="InterPro" id="IPR027417">
    <property type="entry name" value="P-loop_NTPase"/>
</dbReference>
<dbReference type="SUPFAM" id="SSF52540">
    <property type="entry name" value="P-loop containing nucleoside triphosphate hydrolases"/>
    <property type="match status" value="1"/>
</dbReference>
<dbReference type="GO" id="GO:0016887">
    <property type="term" value="F:ATP hydrolysis activity"/>
    <property type="evidence" value="ECO:0007669"/>
    <property type="project" value="InterPro"/>
</dbReference>
<dbReference type="GO" id="GO:0005524">
    <property type="term" value="F:ATP binding"/>
    <property type="evidence" value="ECO:0007669"/>
    <property type="project" value="InterPro"/>
</dbReference>
<evidence type="ECO:0000259" key="1">
    <source>
        <dbReference type="Pfam" id="PF00004"/>
    </source>
</evidence>
<sequence length="502" mass="58441">MQKDNNEEEKKTTINIGPDYGQMAKQQTNTAIISCVIQWLFAKDTVFSVPELAKMSGFVIVLITVKTIVENSAEYLNKLQIIDSTYTRYLYQRIRYRYSGIEIYQNKDKWYFDSKDKTIPISMDLLSVSMRRKGIMTNMPGSYYYSCFLYTINVNVNQYMISFRYPDLDQLNKYVMEEIIYPCREIVMSGKTHIYKLTCQTSVLKIEPMEPSNAFATANYRDLEETIKNYFLMDSLLRSNNIPLGIIFSGLPGTGKTSFGSYISSSGIFDKVILCNMVPVTTNNFKDFLVNMERQIAQASKNETLEAKKVLIILDEIDKWVESRINTKIDSMREDARSKTEAKEGANVGFAKLTEKEEEERKIQLRNDFFEQLYSLINGHILSDTRKYVVILNMNGYDRLFQNLDPKFDALLDRFQKYEFNLIGKKEIVEYLENFIKEAKKNLNNQLLFPLIENNSLFQSLDTSSYMYDQIPNDIQISYRSLYKILISKNRNIADIIARLSS</sequence>
<dbReference type="EMBL" id="MN739352">
    <property type="protein sequence ID" value="QHS99988.1"/>
    <property type="molecule type" value="Genomic_DNA"/>
</dbReference>
<organism evidence="2">
    <name type="scientific">viral metagenome</name>
    <dbReference type="NCBI Taxonomy" id="1070528"/>
    <lineage>
        <taxon>unclassified sequences</taxon>
        <taxon>metagenomes</taxon>
        <taxon>organismal metagenomes</taxon>
    </lineage>
</organism>
<dbReference type="Gene3D" id="3.40.50.300">
    <property type="entry name" value="P-loop containing nucleotide triphosphate hydrolases"/>
    <property type="match status" value="1"/>
</dbReference>
<name>A0A6C0C8L8_9ZZZZ</name>
<evidence type="ECO:0000313" key="2">
    <source>
        <dbReference type="EMBL" id="QHS99988.1"/>
    </source>
</evidence>
<proteinExistence type="predicted"/>
<accession>A0A6C0C8L8</accession>
<feature type="domain" description="ATPase AAA-type core" evidence="1">
    <location>
        <begin position="246"/>
        <end position="332"/>
    </location>
</feature>